<proteinExistence type="predicted"/>
<reference evidence="2 3" key="1">
    <citation type="journal article" date="2020" name="Nature">
        <title>Six reference-quality genomes reveal evolution of bat adaptations.</title>
        <authorList>
            <person name="Jebb D."/>
            <person name="Huang Z."/>
            <person name="Pippel M."/>
            <person name="Hughes G.M."/>
            <person name="Lavrichenko K."/>
            <person name="Devanna P."/>
            <person name="Winkler S."/>
            <person name="Jermiin L.S."/>
            <person name="Skirmuntt E.C."/>
            <person name="Katzourakis A."/>
            <person name="Burkitt-Gray L."/>
            <person name="Ray D.A."/>
            <person name="Sullivan K.A.M."/>
            <person name="Roscito J.G."/>
            <person name="Kirilenko B.M."/>
            <person name="Davalos L.M."/>
            <person name="Corthals A.P."/>
            <person name="Power M.L."/>
            <person name="Jones G."/>
            <person name="Ransome R.D."/>
            <person name="Dechmann D.K.N."/>
            <person name="Locatelli A.G."/>
            <person name="Puechmaille S.J."/>
            <person name="Fedrigo O."/>
            <person name="Jarvis E.D."/>
            <person name="Hiller M."/>
            <person name="Vernes S.C."/>
            <person name="Myers E.W."/>
            <person name="Teeling E.C."/>
        </authorList>
    </citation>
    <scope>NUCLEOTIDE SEQUENCE [LARGE SCALE GENOMIC DNA]</scope>
    <source>
        <strain evidence="2">MRouAeg1</strain>
        <tissue evidence="2">Muscle</tissue>
    </source>
</reference>
<sequence>MALTPAKTLLAGGLTGVDSGVGRRTYHSGGTRFNALPAGAALPPPRSSPPRKTPSFETCRPGNSAPAATSRLPSPNSLETSSVSLLSHEDRSPDPRLPEGPWYFSSRLVLLTPYGFRGSCRVRHPGHRMLVPCLAHCTCSVGTRPSGCWPSPWGQAALCPPQRSARRGTDHEGPGLSQPTTSGAIIWGGDSHWVKWHCHSQKNVRSLPV</sequence>
<feature type="region of interest" description="Disordered" evidence="1">
    <location>
        <begin position="28"/>
        <end position="98"/>
    </location>
</feature>
<protein>
    <submittedName>
        <fullName evidence="2">Uncharacterized protein</fullName>
    </submittedName>
</protein>
<dbReference type="AlphaFoldDB" id="A0A7J8HS22"/>
<feature type="compositionally biased region" description="Polar residues" evidence="1">
    <location>
        <begin position="71"/>
        <end position="85"/>
    </location>
</feature>
<keyword evidence="3" id="KW-1185">Reference proteome</keyword>
<feature type="region of interest" description="Disordered" evidence="1">
    <location>
        <begin position="161"/>
        <end position="181"/>
    </location>
</feature>
<feature type="compositionally biased region" description="Basic and acidic residues" evidence="1">
    <location>
        <begin position="87"/>
        <end position="97"/>
    </location>
</feature>
<dbReference type="Proteomes" id="UP000593571">
    <property type="component" value="Unassembled WGS sequence"/>
</dbReference>
<organism evidence="2 3">
    <name type="scientific">Rousettus aegyptiacus</name>
    <name type="common">Egyptian fruit bat</name>
    <name type="synonym">Pteropus aegyptiacus</name>
    <dbReference type="NCBI Taxonomy" id="9407"/>
    <lineage>
        <taxon>Eukaryota</taxon>
        <taxon>Metazoa</taxon>
        <taxon>Chordata</taxon>
        <taxon>Craniata</taxon>
        <taxon>Vertebrata</taxon>
        <taxon>Euteleostomi</taxon>
        <taxon>Mammalia</taxon>
        <taxon>Eutheria</taxon>
        <taxon>Laurasiatheria</taxon>
        <taxon>Chiroptera</taxon>
        <taxon>Yinpterochiroptera</taxon>
        <taxon>Pteropodoidea</taxon>
        <taxon>Pteropodidae</taxon>
        <taxon>Rousettinae</taxon>
        <taxon>Rousettus</taxon>
    </lineage>
</organism>
<accession>A0A7J8HS22</accession>
<comment type="caution">
    <text evidence="2">The sequence shown here is derived from an EMBL/GenBank/DDBJ whole genome shotgun (WGS) entry which is preliminary data.</text>
</comment>
<dbReference type="EMBL" id="JACASE010000004">
    <property type="protein sequence ID" value="KAF6474689.1"/>
    <property type="molecule type" value="Genomic_DNA"/>
</dbReference>
<evidence type="ECO:0000313" key="3">
    <source>
        <dbReference type="Proteomes" id="UP000593571"/>
    </source>
</evidence>
<evidence type="ECO:0000256" key="1">
    <source>
        <dbReference type="SAM" id="MobiDB-lite"/>
    </source>
</evidence>
<evidence type="ECO:0000313" key="2">
    <source>
        <dbReference type="EMBL" id="KAF6474689.1"/>
    </source>
</evidence>
<feature type="compositionally biased region" description="Pro residues" evidence="1">
    <location>
        <begin position="42"/>
        <end position="52"/>
    </location>
</feature>
<gene>
    <name evidence="2" type="ORF">HJG63_010863</name>
</gene>
<name>A0A7J8HS22_ROUAE</name>